<dbReference type="InterPro" id="IPR012296">
    <property type="entry name" value="Nuclease_put_TT1808"/>
</dbReference>
<evidence type="ECO:0000259" key="2">
    <source>
        <dbReference type="Pfam" id="PF05685"/>
    </source>
</evidence>
<dbReference type="OrthoDB" id="4537149at2"/>
<evidence type="ECO:0000313" key="3">
    <source>
        <dbReference type="EMBL" id="KUN94101.1"/>
    </source>
</evidence>
<dbReference type="PANTHER" id="PTHR35400:SF3">
    <property type="entry name" value="SLL1072 PROTEIN"/>
    <property type="match status" value="1"/>
</dbReference>
<reference evidence="3 4" key="1">
    <citation type="submission" date="2015-10" db="EMBL/GenBank/DDBJ databases">
        <title>Draft genome sequence of Streptomyces caeruleatus NRRL B-24802, type strain for the species Streptomyces caeruleatus.</title>
        <authorList>
            <person name="Ruckert C."/>
            <person name="Winkler A."/>
            <person name="Kalinowski J."/>
            <person name="Kampfer P."/>
            <person name="Glaeser S."/>
        </authorList>
    </citation>
    <scope>NUCLEOTIDE SEQUENCE [LARGE SCALE GENOMIC DNA]</scope>
    <source>
        <strain evidence="3 4">NRRL B-24802</strain>
    </source>
</reference>
<gene>
    <name evidence="3" type="ORF">AQJ67_37760</name>
</gene>
<dbReference type="RefSeq" id="WP_062723998.1">
    <property type="nucleotide sequence ID" value="NZ_KQ948940.1"/>
</dbReference>
<dbReference type="CDD" id="cd06260">
    <property type="entry name" value="DUF820-like"/>
    <property type="match status" value="1"/>
</dbReference>
<dbReference type="STRING" id="661399.AQJ67_37760"/>
<dbReference type="InterPro" id="IPR008538">
    <property type="entry name" value="Uma2"/>
</dbReference>
<feature type="region of interest" description="Disordered" evidence="1">
    <location>
        <begin position="189"/>
        <end position="209"/>
    </location>
</feature>
<proteinExistence type="predicted"/>
<protein>
    <recommendedName>
        <fullName evidence="2">Putative restriction endonuclease domain-containing protein</fullName>
    </recommendedName>
</protein>
<evidence type="ECO:0000313" key="4">
    <source>
        <dbReference type="Proteomes" id="UP000053429"/>
    </source>
</evidence>
<feature type="domain" description="Putative restriction endonuclease" evidence="2">
    <location>
        <begin position="20"/>
        <end position="185"/>
    </location>
</feature>
<feature type="compositionally biased region" description="Acidic residues" evidence="1">
    <location>
        <begin position="192"/>
        <end position="202"/>
    </location>
</feature>
<dbReference type="Gene3D" id="3.90.1570.10">
    <property type="entry name" value="tt1808, chain A"/>
    <property type="match status" value="1"/>
</dbReference>
<evidence type="ECO:0000256" key="1">
    <source>
        <dbReference type="SAM" id="MobiDB-lite"/>
    </source>
</evidence>
<dbReference type="PANTHER" id="PTHR35400">
    <property type="entry name" value="SLR1083 PROTEIN"/>
    <property type="match status" value="1"/>
</dbReference>
<keyword evidence="4" id="KW-1185">Reference proteome</keyword>
<dbReference type="Proteomes" id="UP000053429">
    <property type="component" value="Unassembled WGS sequence"/>
</dbReference>
<organism evidence="3 4">
    <name type="scientific">Streptomyces caeruleatus</name>
    <dbReference type="NCBI Taxonomy" id="661399"/>
    <lineage>
        <taxon>Bacteria</taxon>
        <taxon>Bacillati</taxon>
        <taxon>Actinomycetota</taxon>
        <taxon>Actinomycetes</taxon>
        <taxon>Kitasatosporales</taxon>
        <taxon>Streptomycetaceae</taxon>
        <taxon>Streptomyces</taxon>
    </lineage>
</organism>
<dbReference type="InterPro" id="IPR011335">
    <property type="entry name" value="Restrct_endonuc-II-like"/>
</dbReference>
<dbReference type="AlphaFoldDB" id="A0A101TKN1"/>
<accession>A0A101TKN1</accession>
<sequence length="209" mass="23512">MTLMAERPVMSGTKPRNEFEELLDLLDELNVPDGYKAEIIRGSIVMSPWSKAYYADVMDVVCDQLRPHLPDEHRITWGPLLYVFPGLERAYGPDIHAAHRRARRSTSNRLDGEALSFVAELTSPSTRDDDLTDKVEVYGKAGVPVYLVLDMQEEQATVFWSPSDKGYQGRFTKPFGEKLYLPEPFDCPLDTADFEGPEDDDVVTSAPAP</sequence>
<comment type="caution">
    <text evidence="3">The sequence shown here is derived from an EMBL/GenBank/DDBJ whole genome shotgun (WGS) entry which is preliminary data.</text>
</comment>
<name>A0A101TKN1_9ACTN</name>
<dbReference type="Pfam" id="PF05685">
    <property type="entry name" value="Uma2"/>
    <property type="match status" value="1"/>
</dbReference>
<dbReference type="EMBL" id="LMWY01000052">
    <property type="protein sequence ID" value="KUN94101.1"/>
    <property type="molecule type" value="Genomic_DNA"/>
</dbReference>
<dbReference type="SUPFAM" id="SSF52980">
    <property type="entry name" value="Restriction endonuclease-like"/>
    <property type="match status" value="1"/>
</dbReference>